<keyword evidence="3" id="KW-1185">Reference proteome</keyword>
<reference evidence="3" key="1">
    <citation type="journal article" date="2020" name="Nat. Commun.">
        <title>Genome sequence of the cluster root forming white lupin.</title>
        <authorList>
            <person name="Hufnagel B."/>
            <person name="Marques A."/>
            <person name="Soriano A."/>
            <person name="Marques L."/>
            <person name="Divol F."/>
            <person name="Doumas P."/>
            <person name="Sallet E."/>
            <person name="Mancinotti D."/>
            <person name="Carrere S."/>
            <person name="Marande W."/>
            <person name="Arribat S."/>
            <person name="Keller J."/>
            <person name="Huneau C."/>
            <person name="Blein T."/>
            <person name="Aime D."/>
            <person name="Laguerre M."/>
            <person name="Taylor J."/>
            <person name="Schubert V."/>
            <person name="Nelson M."/>
            <person name="Geu-Flores F."/>
            <person name="Crespi M."/>
            <person name="Gallardo-Guerrero K."/>
            <person name="Delaux P.-M."/>
            <person name="Salse J."/>
            <person name="Berges H."/>
            <person name="Guyot R."/>
            <person name="Gouzy J."/>
            <person name="Peret B."/>
        </authorList>
    </citation>
    <scope>NUCLEOTIDE SEQUENCE [LARGE SCALE GENOMIC DNA]</scope>
    <source>
        <strain evidence="3">cv. Amiga</strain>
    </source>
</reference>
<sequence length="52" mass="5716">MPLSAQKSSNAFEVNSPPPSVLRILICLLDCFSAMALNLFKLSKTSLFALMR</sequence>
<feature type="transmembrane region" description="Helical" evidence="1">
    <location>
        <begin position="20"/>
        <end position="42"/>
    </location>
</feature>
<proteinExistence type="predicted"/>
<dbReference type="EMBL" id="WOCE01000023">
    <property type="protein sequence ID" value="KAE9587455.1"/>
    <property type="molecule type" value="Genomic_DNA"/>
</dbReference>
<organism evidence="2 3">
    <name type="scientific">Lupinus albus</name>
    <name type="common">White lupine</name>
    <name type="synonym">Lupinus termis</name>
    <dbReference type="NCBI Taxonomy" id="3870"/>
    <lineage>
        <taxon>Eukaryota</taxon>
        <taxon>Viridiplantae</taxon>
        <taxon>Streptophyta</taxon>
        <taxon>Embryophyta</taxon>
        <taxon>Tracheophyta</taxon>
        <taxon>Spermatophyta</taxon>
        <taxon>Magnoliopsida</taxon>
        <taxon>eudicotyledons</taxon>
        <taxon>Gunneridae</taxon>
        <taxon>Pentapetalae</taxon>
        <taxon>rosids</taxon>
        <taxon>fabids</taxon>
        <taxon>Fabales</taxon>
        <taxon>Fabaceae</taxon>
        <taxon>Papilionoideae</taxon>
        <taxon>50 kb inversion clade</taxon>
        <taxon>genistoids sensu lato</taxon>
        <taxon>core genistoids</taxon>
        <taxon>Genisteae</taxon>
        <taxon>Lupinus</taxon>
    </lineage>
</organism>
<evidence type="ECO:0000256" key="1">
    <source>
        <dbReference type="SAM" id="Phobius"/>
    </source>
</evidence>
<keyword evidence="1" id="KW-0812">Transmembrane</keyword>
<comment type="caution">
    <text evidence="2">The sequence shown here is derived from an EMBL/GenBank/DDBJ whole genome shotgun (WGS) entry which is preliminary data.</text>
</comment>
<dbReference type="AlphaFoldDB" id="A0A6A4N9B9"/>
<dbReference type="Proteomes" id="UP000447434">
    <property type="component" value="Chromosome 23"/>
</dbReference>
<gene>
    <name evidence="2" type="ORF">Lalb_Chr23g0273801</name>
</gene>
<accession>A0A6A4N9B9</accession>
<keyword evidence="1" id="KW-1133">Transmembrane helix</keyword>
<evidence type="ECO:0000313" key="2">
    <source>
        <dbReference type="EMBL" id="KAE9587455.1"/>
    </source>
</evidence>
<keyword evidence="1" id="KW-0472">Membrane</keyword>
<evidence type="ECO:0000313" key="3">
    <source>
        <dbReference type="Proteomes" id="UP000447434"/>
    </source>
</evidence>
<name>A0A6A4N9B9_LUPAL</name>
<protein>
    <submittedName>
        <fullName evidence="2">Uncharacterized protein</fullName>
    </submittedName>
</protein>